<sequence>MDLSGGLYNAGDHMKSHLPLGQALTTLAWGMLEFELAYRAAGQWDIAAATLKRAARYLIK</sequence>
<gene>
    <name evidence="10" type="ORF">HaLaN_04015</name>
</gene>
<dbReference type="EC" id="3.2.1.4" evidence="3"/>
<keyword evidence="11" id="KW-1185">Reference proteome</keyword>
<dbReference type="AlphaFoldDB" id="A0A699YPV2"/>
<evidence type="ECO:0000313" key="10">
    <source>
        <dbReference type="EMBL" id="GFH08966.1"/>
    </source>
</evidence>
<keyword evidence="5" id="KW-0136">Cellulose degradation</keyword>
<evidence type="ECO:0000256" key="4">
    <source>
        <dbReference type="ARBA" id="ARBA00022801"/>
    </source>
</evidence>
<evidence type="ECO:0000256" key="8">
    <source>
        <dbReference type="ARBA" id="ARBA00023326"/>
    </source>
</evidence>
<evidence type="ECO:0000256" key="7">
    <source>
        <dbReference type="ARBA" id="ARBA00023295"/>
    </source>
</evidence>
<name>A0A699YPV2_HAELA</name>
<comment type="similarity">
    <text evidence="2">Belongs to the glycosyl hydrolase 9 (cellulase E) family.</text>
</comment>
<dbReference type="InterPro" id="IPR001701">
    <property type="entry name" value="Glyco_hydro_9"/>
</dbReference>
<evidence type="ECO:0000313" key="11">
    <source>
        <dbReference type="Proteomes" id="UP000485058"/>
    </source>
</evidence>
<evidence type="ECO:0000256" key="2">
    <source>
        <dbReference type="ARBA" id="ARBA00007072"/>
    </source>
</evidence>
<proteinExistence type="inferred from homology"/>
<keyword evidence="7" id="KW-0326">Glycosidase</keyword>
<dbReference type="Gene3D" id="1.50.10.10">
    <property type="match status" value="1"/>
</dbReference>
<dbReference type="InterPro" id="IPR008928">
    <property type="entry name" value="6-hairpin_glycosidase_sf"/>
</dbReference>
<dbReference type="EMBL" id="BLLF01000198">
    <property type="protein sequence ID" value="GFH08966.1"/>
    <property type="molecule type" value="Genomic_DNA"/>
</dbReference>
<dbReference type="GO" id="GO:0008810">
    <property type="term" value="F:cellulase activity"/>
    <property type="evidence" value="ECO:0007669"/>
    <property type="project" value="UniProtKB-EC"/>
</dbReference>
<dbReference type="Pfam" id="PF00759">
    <property type="entry name" value="Glyco_hydro_9"/>
    <property type="match status" value="1"/>
</dbReference>
<dbReference type="InterPro" id="IPR012341">
    <property type="entry name" value="6hp_glycosidase-like_sf"/>
</dbReference>
<dbReference type="GO" id="GO:0030245">
    <property type="term" value="P:cellulose catabolic process"/>
    <property type="evidence" value="ECO:0007669"/>
    <property type="project" value="UniProtKB-KW"/>
</dbReference>
<dbReference type="Proteomes" id="UP000485058">
    <property type="component" value="Unassembled WGS sequence"/>
</dbReference>
<comment type="catalytic activity">
    <reaction evidence="1">
        <text>Endohydrolysis of (1-&gt;4)-beta-D-glucosidic linkages in cellulose, lichenin and cereal beta-D-glucans.</text>
        <dbReference type="EC" id="3.2.1.4"/>
    </reaction>
</comment>
<comment type="caution">
    <text evidence="10">The sequence shown here is derived from an EMBL/GenBank/DDBJ whole genome shotgun (WGS) entry which is preliminary data.</text>
</comment>
<evidence type="ECO:0000256" key="6">
    <source>
        <dbReference type="ARBA" id="ARBA00023277"/>
    </source>
</evidence>
<reference evidence="10 11" key="1">
    <citation type="submission" date="2020-02" db="EMBL/GenBank/DDBJ databases">
        <title>Draft genome sequence of Haematococcus lacustris strain NIES-144.</title>
        <authorList>
            <person name="Morimoto D."/>
            <person name="Nakagawa S."/>
            <person name="Yoshida T."/>
            <person name="Sawayama S."/>
        </authorList>
    </citation>
    <scope>NUCLEOTIDE SEQUENCE [LARGE SCALE GENOMIC DNA]</scope>
    <source>
        <strain evidence="10 11">NIES-144</strain>
    </source>
</reference>
<keyword evidence="8" id="KW-0624">Polysaccharide degradation</keyword>
<feature type="non-terminal residue" evidence="10">
    <location>
        <position position="1"/>
    </location>
</feature>
<evidence type="ECO:0000256" key="1">
    <source>
        <dbReference type="ARBA" id="ARBA00000966"/>
    </source>
</evidence>
<evidence type="ECO:0000259" key="9">
    <source>
        <dbReference type="Pfam" id="PF00759"/>
    </source>
</evidence>
<dbReference type="SUPFAM" id="SSF48208">
    <property type="entry name" value="Six-hairpin glycosidases"/>
    <property type="match status" value="1"/>
</dbReference>
<evidence type="ECO:0000256" key="5">
    <source>
        <dbReference type="ARBA" id="ARBA00023001"/>
    </source>
</evidence>
<protein>
    <recommendedName>
        <fullName evidence="3">cellulase</fullName>
        <ecNumber evidence="3">3.2.1.4</ecNumber>
    </recommendedName>
</protein>
<organism evidence="10 11">
    <name type="scientific">Haematococcus lacustris</name>
    <name type="common">Green alga</name>
    <name type="synonym">Haematococcus pluvialis</name>
    <dbReference type="NCBI Taxonomy" id="44745"/>
    <lineage>
        <taxon>Eukaryota</taxon>
        <taxon>Viridiplantae</taxon>
        <taxon>Chlorophyta</taxon>
        <taxon>core chlorophytes</taxon>
        <taxon>Chlorophyceae</taxon>
        <taxon>CS clade</taxon>
        <taxon>Chlamydomonadales</taxon>
        <taxon>Haematococcaceae</taxon>
        <taxon>Haematococcus</taxon>
    </lineage>
</organism>
<feature type="domain" description="Glycoside hydrolase family 9" evidence="9">
    <location>
        <begin position="1"/>
        <end position="60"/>
    </location>
</feature>
<keyword evidence="6" id="KW-0119">Carbohydrate metabolism</keyword>
<dbReference type="PANTHER" id="PTHR22298">
    <property type="entry name" value="ENDO-1,4-BETA-GLUCANASE"/>
    <property type="match status" value="1"/>
</dbReference>
<evidence type="ECO:0000256" key="3">
    <source>
        <dbReference type="ARBA" id="ARBA00012601"/>
    </source>
</evidence>
<keyword evidence="4" id="KW-0378">Hydrolase</keyword>
<accession>A0A699YPV2</accession>